<accession>A0A0C5K981</accession>
<evidence type="ECO:0008006" key="3">
    <source>
        <dbReference type="Google" id="ProtNLM"/>
    </source>
</evidence>
<dbReference type="KEGG" id="vg:26644483"/>
<reference evidence="1 2" key="1">
    <citation type="journal article" date="2015" name="Appl. Environ. Microbiol.">
        <title>Targeting Enterococcus faecalis Biofilms with Phage Therapy.</title>
        <authorList>
            <person name="Khalifa L."/>
            <person name="Brosh Y."/>
            <person name="Gelman D."/>
            <person name="Coppenhagen-Glazer S."/>
            <person name="Beyth S."/>
            <person name="Poradosu-Cohen R."/>
            <person name="Que Y.A."/>
            <person name="Beyth N."/>
            <person name="Hazan R."/>
        </authorList>
    </citation>
    <scope>NUCLEOTIDE SEQUENCE [LARGE SCALE GENOMIC DNA]</scope>
</reference>
<dbReference type="OrthoDB" id="10314at10239"/>
<protein>
    <recommendedName>
        <fullName evidence="3">RNA polymerase</fullName>
    </recommendedName>
</protein>
<dbReference type="EMBL" id="KP339049">
    <property type="protein sequence ID" value="AJP61441.2"/>
    <property type="molecule type" value="Genomic_DNA"/>
</dbReference>
<organism evidence="1 2">
    <name type="scientific">Enterococcus phage EFDG1</name>
    <dbReference type="NCBI Taxonomy" id="1597976"/>
    <lineage>
        <taxon>Viruses</taxon>
        <taxon>Duplodnaviria</taxon>
        <taxon>Heunggongvirae</taxon>
        <taxon>Uroviricota</taxon>
        <taxon>Caudoviricetes</taxon>
        <taxon>Herelleviridae</taxon>
        <taxon>Brockvirinae</taxon>
        <taxon>Schiekvirus</taxon>
        <taxon>Schiekvirus EFDG1</taxon>
    </lineage>
</organism>
<sequence length="197" mass="22869">MWAIMKKFNVLPSDPAWQNLTHEQVEWILYNMERDVEEEQRRAKGLALEGEYEDLDASWYDVPHEEFNPVREGHDEAEIARKLNEITTEEDMAKLKARWEASQEVDAIRAEGGTTIEEDTINELIANNVQKAIEEAKRIEKHGGNKWGDKTPIELEEERKNLEFKSQLKQDDIQDAIALFNGEKDIEPTSVDDDFVI</sequence>
<evidence type="ECO:0000313" key="2">
    <source>
        <dbReference type="Proteomes" id="UP000032402"/>
    </source>
</evidence>
<proteinExistence type="predicted"/>
<dbReference type="GeneID" id="26644483"/>
<dbReference type="Proteomes" id="UP000032402">
    <property type="component" value="Segment"/>
</dbReference>
<name>A0A0C5K981_9CAUD</name>
<dbReference type="RefSeq" id="YP_009218335.2">
    <property type="nucleotide sequence ID" value="NC_029009.1"/>
</dbReference>
<keyword evidence="2" id="KW-1185">Reference proteome</keyword>
<evidence type="ECO:0000313" key="1">
    <source>
        <dbReference type="EMBL" id="AJP61441.2"/>
    </source>
</evidence>